<dbReference type="EMBL" id="JBGBPQ010000002">
    <property type="protein sequence ID" value="KAL1527659.1"/>
    <property type="molecule type" value="Genomic_DNA"/>
</dbReference>
<protein>
    <recommendedName>
        <fullName evidence="3">Acyltransferase 3 domain-containing protein</fullName>
    </recommendedName>
</protein>
<dbReference type="Pfam" id="PF01757">
    <property type="entry name" value="Acyl_transf_3"/>
    <property type="match status" value="1"/>
</dbReference>
<evidence type="ECO:0000313" key="5">
    <source>
        <dbReference type="Proteomes" id="UP001515480"/>
    </source>
</evidence>
<dbReference type="Proteomes" id="UP001515480">
    <property type="component" value="Unassembled WGS sequence"/>
</dbReference>
<feature type="compositionally biased region" description="Basic residues" evidence="1">
    <location>
        <begin position="548"/>
        <end position="557"/>
    </location>
</feature>
<dbReference type="InterPro" id="IPR050879">
    <property type="entry name" value="Acyltransferase_3"/>
</dbReference>
<comment type="caution">
    <text evidence="4">The sequence shown here is derived from an EMBL/GenBank/DDBJ whole genome shotgun (WGS) entry which is preliminary data.</text>
</comment>
<keyword evidence="2" id="KW-0812">Transmembrane</keyword>
<keyword evidence="5" id="KW-1185">Reference proteome</keyword>
<dbReference type="GO" id="GO:0016747">
    <property type="term" value="F:acyltransferase activity, transferring groups other than amino-acyl groups"/>
    <property type="evidence" value="ECO:0007669"/>
    <property type="project" value="InterPro"/>
</dbReference>
<feature type="transmembrane region" description="Helical" evidence="2">
    <location>
        <begin position="167"/>
        <end position="186"/>
    </location>
</feature>
<dbReference type="GO" id="GO:0016020">
    <property type="term" value="C:membrane"/>
    <property type="evidence" value="ECO:0007669"/>
    <property type="project" value="TreeGrafter"/>
</dbReference>
<keyword evidence="2" id="KW-1133">Transmembrane helix</keyword>
<sequence length="557" mass="60836">MELSSWQDVFLQVVQGERSHRTHRVAAPADAKAAELLHGLPDLPASDLHGREVIFSTSKRVDDEAAHIRLDSACHALPRSSLHSPLYVHVVPTRRAVAGAETRAYFAVAGDEGSVGGGDEAEHLNGGACSRVKMFPHRPDIDGLRALAVGALVVNHLHRAWLPGGGLGIDVCFVISGFLSAGSLLCSREIDRGALVGFYSRRILQLAPCFFTTVLTISIVLSFIVEDSDLYPSAHLALVGWANNYFATSYPSAMLERNPYAHLWAAGVQIQFYVLGPVLITIANWRGSTRLSSLILLALFAGPSLAFNSTVADPRVAYYLFPSRMWQFMAGAMVLTWKSGADYIEVSSSCMRVATAVELVLLVCLFLVLVHGECSLKWSLATVLCTAGLIGLGVLRPTQHEIRSAFPQCSACMSSRALVYVGQLSLPLFLWHWPVILLFKESLGLETAPLRVAALLVTLQLSMFSHYVVDASVRICRPQCHKSVFLSATIIVLSLEGLLGLLHGPFVGSFERTAKEEQRHISENANQDSYERAFTDGGHKELPGNRTSSRKQHRVDE</sequence>
<keyword evidence="2" id="KW-0472">Membrane</keyword>
<dbReference type="PANTHER" id="PTHR23028:SF53">
    <property type="entry name" value="ACYL_TRANSF_3 DOMAIN-CONTAINING PROTEIN"/>
    <property type="match status" value="1"/>
</dbReference>
<dbReference type="PANTHER" id="PTHR23028">
    <property type="entry name" value="ACETYLTRANSFERASE"/>
    <property type="match status" value="1"/>
</dbReference>
<feature type="region of interest" description="Disordered" evidence="1">
    <location>
        <begin position="517"/>
        <end position="557"/>
    </location>
</feature>
<dbReference type="InterPro" id="IPR002656">
    <property type="entry name" value="Acyl_transf_3_dom"/>
</dbReference>
<feature type="transmembrane region" description="Helical" evidence="2">
    <location>
        <begin position="349"/>
        <end position="370"/>
    </location>
</feature>
<feature type="transmembrane region" description="Helical" evidence="2">
    <location>
        <begin position="483"/>
        <end position="502"/>
    </location>
</feature>
<dbReference type="AlphaFoldDB" id="A0AB34K120"/>
<feature type="transmembrane region" description="Helical" evidence="2">
    <location>
        <begin position="451"/>
        <end position="471"/>
    </location>
</feature>
<evidence type="ECO:0000259" key="3">
    <source>
        <dbReference type="Pfam" id="PF01757"/>
    </source>
</evidence>
<feature type="transmembrane region" description="Helical" evidence="2">
    <location>
        <begin position="261"/>
        <end position="282"/>
    </location>
</feature>
<feature type="compositionally biased region" description="Basic and acidic residues" evidence="1">
    <location>
        <begin position="529"/>
        <end position="543"/>
    </location>
</feature>
<accession>A0AB34K120</accession>
<reference evidence="4 5" key="1">
    <citation type="journal article" date="2024" name="Science">
        <title>Giant polyketide synthase enzymes in the biosynthesis of giant marine polyether toxins.</title>
        <authorList>
            <person name="Fallon T.R."/>
            <person name="Shende V.V."/>
            <person name="Wierzbicki I.H."/>
            <person name="Pendleton A.L."/>
            <person name="Watervoot N.F."/>
            <person name="Auber R.P."/>
            <person name="Gonzalez D.J."/>
            <person name="Wisecaver J.H."/>
            <person name="Moore B.S."/>
        </authorList>
    </citation>
    <scope>NUCLEOTIDE SEQUENCE [LARGE SCALE GENOMIC DNA]</scope>
    <source>
        <strain evidence="4 5">12B1</strain>
    </source>
</reference>
<feature type="transmembrane region" description="Helical" evidence="2">
    <location>
        <begin position="206"/>
        <end position="225"/>
    </location>
</feature>
<evidence type="ECO:0000313" key="4">
    <source>
        <dbReference type="EMBL" id="KAL1527659.1"/>
    </source>
</evidence>
<feature type="transmembrane region" description="Helical" evidence="2">
    <location>
        <begin position="294"/>
        <end position="311"/>
    </location>
</feature>
<organism evidence="4 5">
    <name type="scientific">Prymnesium parvum</name>
    <name type="common">Toxic golden alga</name>
    <dbReference type="NCBI Taxonomy" id="97485"/>
    <lineage>
        <taxon>Eukaryota</taxon>
        <taxon>Haptista</taxon>
        <taxon>Haptophyta</taxon>
        <taxon>Prymnesiophyceae</taxon>
        <taxon>Prymnesiales</taxon>
        <taxon>Prymnesiaceae</taxon>
        <taxon>Prymnesium</taxon>
    </lineage>
</organism>
<gene>
    <name evidence="4" type="ORF">AB1Y20_009045</name>
</gene>
<name>A0AB34K120_PRYPA</name>
<feature type="transmembrane region" description="Helical" evidence="2">
    <location>
        <begin position="376"/>
        <end position="396"/>
    </location>
</feature>
<dbReference type="GO" id="GO:0000271">
    <property type="term" value="P:polysaccharide biosynthetic process"/>
    <property type="evidence" value="ECO:0007669"/>
    <property type="project" value="TreeGrafter"/>
</dbReference>
<evidence type="ECO:0000256" key="1">
    <source>
        <dbReference type="SAM" id="MobiDB-lite"/>
    </source>
</evidence>
<feature type="domain" description="Acyltransferase 3" evidence="3">
    <location>
        <begin position="140"/>
        <end position="463"/>
    </location>
</feature>
<feature type="transmembrane region" description="Helical" evidence="2">
    <location>
        <begin position="417"/>
        <end position="439"/>
    </location>
</feature>
<evidence type="ECO:0000256" key="2">
    <source>
        <dbReference type="SAM" id="Phobius"/>
    </source>
</evidence>
<proteinExistence type="predicted"/>